<dbReference type="PRINTS" id="PR00105">
    <property type="entry name" value="C5METTRFRASE"/>
</dbReference>
<comment type="caution">
    <text evidence="4">The sequence shown here is derived from an EMBL/GenBank/DDBJ whole genome shotgun (WGS) entry which is preliminary data.</text>
</comment>
<dbReference type="Gene3D" id="3.40.50.150">
    <property type="entry name" value="Vaccinia Virus protein VP39"/>
    <property type="match status" value="1"/>
</dbReference>
<name>A0ABN9VCC8_9DINO</name>
<dbReference type="Pfam" id="PF00145">
    <property type="entry name" value="DNA_methylase"/>
    <property type="match status" value="1"/>
</dbReference>
<evidence type="ECO:0000256" key="3">
    <source>
        <dbReference type="SAM" id="MobiDB-lite"/>
    </source>
</evidence>
<organism evidence="4 5">
    <name type="scientific">Prorocentrum cordatum</name>
    <dbReference type="NCBI Taxonomy" id="2364126"/>
    <lineage>
        <taxon>Eukaryota</taxon>
        <taxon>Sar</taxon>
        <taxon>Alveolata</taxon>
        <taxon>Dinophyceae</taxon>
        <taxon>Prorocentrales</taxon>
        <taxon>Prorocentraceae</taxon>
        <taxon>Prorocentrum</taxon>
    </lineage>
</organism>
<sequence length="580" mass="63765">VPSTVASCKRRQRWHPMSFSSPAGNKRAASPPAPCTSTRARREEGFKARVVLKSCLAPDACDSILKRQCKVFLSKLTEDQFKRVCINLQYYGKPITLVSMCSGTDIPLVNASILTEVLGVGQVKQQFSCDNVPHKQQFIQHVVHEGYAGHPDACVFECITKLSGCVAKCTVHEDLCRVVGAVMGSCGFSCKKFSKANVVHSTRSDWMQAMEGFTGVTCKGMLDYLEAHAPMIFVIENVKELITSDSDNVTWLADSLRQAGYAFVYDIIDARNWGVPQTRERFYGVALHAEAFGKTEEELEELGLQVFRVMRTMQTDVAQVGEFLLPDDDPYLRDELARRLAAKHEPTSNNAKSQGTGWKKLHATAMEKLGKPFSSIYPPKEQAASPWFAALSDREAQCLGYEMLRYQSKDGNIGCVDVGQTIGRGSVTPEGLVPTLLPGSRLWLVGGGVEGLNEAPPMPRLITGLEMLRLSGFPTEIIGDDAMDKINKCVPDNLYADLAGNMFVAQVELALKIAILSAVELPCPGCGSDCDAEEQEEFDMSQEHIKEKKDMTDLMGETLLGNLALTLQVDNDKFEIPGVE</sequence>
<evidence type="ECO:0000256" key="2">
    <source>
        <dbReference type="ARBA" id="ARBA00022679"/>
    </source>
</evidence>
<accession>A0ABN9VCC8</accession>
<protein>
    <recommendedName>
        <fullName evidence="6">DNA (cytosine-5-)-methyltransferase</fullName>
    </recommendedName>
</protein>
<evidence type="ECO:0008006" key="6">
    <source>
        <dbReference type="Google" id="ProtNLM"/>
    </source>
</evidence>
<keyword evidence="2" id="KW-0808">Transferase</keyword>
<dbReference type="InterPro" id="IPR001525">
    <property type="entry name" value="C5_MeTfrase"/>
</dbReference>
<dbReference type="Proteomes" id="UP001189429">
    <property type="component" value="Unassembled WGS sequence"/>
</dbReference>
<evidence type="ECO:0000313" key="5">
    <source>
        <dbReference type="Proteomes" id="UP001189429"/>
    </source>
</evidence>
<dbReference type="EMBL" id="CAUYUJ010016957">
    <property type="protein sequence ID" value="CAK0870402.1"/>
    <property type="molecule type" value="Genomic_DNA"/>
</dbReference>
<proteinExistence type="predicted"/>
<feature type="non-terminal residue" evidence="4">
    <location>
        <position position="1"/>
    </location>
</feature>
<dbReference type="InterPro" id="IPR029063">
    <property type="entry name" value="SAM-dependent_MTases_sf"/>
</dbReference>
<feature type="non-terminal residue" evidence="4">
    <location>
        <position position="580"/>
    </location>
</feature>
<evidence type="ECO:0000313" key="4">
    <source>
        <dbReference type="EMBL" id="CAK0870402.1"/>
    </source>
</evidence>
<feature type="region of interest" description="Disordered" evidence="3">
    <location>
        <begin position="1"/>
        <end position="39"/>
    </location>
</feature>
<dbReference type="SUPFAM" id="SSF53335">
    <property type="entry name" value="S-adenosyl-L-methionine-dependent methyltransferases"/>
    <property type="match status" value="1"/>
</dbReference>
<keyword evidence="5" id="KW-1185">Reference proteome</keyword>
<evidence type="ECO:0000256" key="1">
    <source>
        <dbReference type="ARBA" id="ARBA00022603"/>
    </source>
</evidence>
<keyword evidence="1" id="KW-0489">Methyltransferase</keyword>
<reference evidence="4" key="1">
    <citation type="submission" date="2023-10" db="EMBL/GenBank/DDBJ databases">
        <authorList>
            <person name="Chen Y."/>
            <person name="Shah S."/>
            <person name="Dougan E. K."/>
            <person name="Thang M."/>
            <person name="Chan C."/>
        </authorList>
    </citation>
    <scope>NUCLEOTIDE SEQUENCE [LARGE SCALE GENOMIC DNA]</scope>
</reference>
<gene>
    <name evidence="4" type="ORF">PCOR1329_LOCUS56526</name>
</gene>